<organism evidence="12 13">
    <name type="scientific">Blomia tropicalis</name>
    <name type="common">Mite</name>
    <dbReference type="NCBI Taxonomy" id="40697"/>
    <lineage>
        <taxon>Eukaryota</taxon>
        <taxon>Metazoa</taxon>
        <taxon>Ecdysozoa</taxon>
        <taxon>Arthropoda</taxon>
        <taxon>Chelicerata</taxon>
        <taxon>Arachnida</taxon>
        <taxon>Acari</taxon>
        <taxon>Acariformes</taxon>
        <taxon>Sarcoptiformes</taxon>
        <taxon>Astigmata</taxon>
        <taxon>Glycyphagoidea</taxon>
        <taxon>Echimyopodidae</taxon>
        <taxon>Blomia</taxon>
    </lineage>
</organism>
<dbReference type="Gene3D" id="3.40.50.970">
    <property type="match status" value="1"/>
</dbReference>
<proteinExistence type="predicted"/>
<protein>
    <recommendedName>
        <fullName evidence="9">Pyruvate dehydrogenase E1 component subunit alpha</fullName>
        <ecNumber evidence="9">1.2.4.1</ecNumber>
    </recommendedName>
</protein>
<keyword evidence="10" id="KW-0472">Membrane</keyword>
<dbReference type="CDD" id="cd02000">
    <property type="entry name" value="TPP_E1_PDC_ADC_BCADC"/>
    <property type="match status" value="1"/>
</dbReference>
<dbReference type="PANTHER" id="PTHR11516">
    <property type="entry name" value="PYRUVATE DEHYDROGENASE E1 COMPONENT, ALPHA SUBUNIT BACTERIAL AND ORGANELLAR"/>
    <property type="match status" value="1"/>
</dbReference>
<evidence type="ECO:0000256" key="5">
    <source>
        <dbReference type="ARBA" id="ARBA00023157"/>
    </source>
</evidence>
<dbReference type="InterPro" id="IPR029061">
    <property type="entry name" value="THDP-binding"/>
</dbReference>
<evidence type="ECO:0000256" key="7">
    <source>
        <dbReference type="ARBA" id="ARBA00051231"/>
    </source>
</evidence>
<keyword evidence="6 9" id="KW-0670">Pyruvate</keyword>
<feature type="domain" description="Sushi" evidence="11">
    <location>
        <begin position="757"/>
        <end position="826"/>
    </location>
</feature>
<evidence type="ECO:0000256" key="4">
    <source>
        <dbReference type="ARBA" id="ARBA00023052"/>
    </source>
</evidence>
<gene>
    <name evidence="12" type="ORF">RDWZM_009963</name>
</gene>
<keyword evidence="3 9" id="KW-0560">Oxidoreductase</keyword>
<dbReference type="InterPro" id="IPR017597">
    <property type="entry name" value="Pyrv_DH_E1_asu_subgrp-y"/>
</dbReference>
<evidence type="ECO:0000256" key="2">
    <source>
        <dbReference type="ARBA" id="ARBA00022946"/>
    </source>
</evidence>
<dbReference type="EC" id="1.2.4.1" evidence="9"/>
<feature type="domain" description="Sushi" evidence="11">
    <location>
        <begin position="413"/>
        <end position="470"/>
    </location>
</feature>
<dbReference type="Gene3D" id="2.10.70.10">
    <property type="entry name" value="Complement Module, domain 1"/>
    <property type="match status" value="1"/>
</dbReference>
<keyword evidence="13" id="KW-1185">Reference proteome</keyword>
<keyword evidence="8" id="KW-0768">Sushi</keyword>
<dbReference type="SUPFAM" id="SSF57535">
    <property type="entry name" value="Complement control module/SCR domain"/>
    <property type="match status" value="1"/>
</dbReference>
<keyword evidence="4 9" id="KW-0786">Thiamine pyrophosphate</keyword>
<dbReference type="NCBIfam" id="TIGR03182">
    <property type="entry name" value="PDH_E1_alph_y"/>
    <property type="match status" value="1"/>
</dbReference>
<name>A0A9Q0LVW8_BLOTA</name>
<dbReference type="AlphaFoldDB" id="A0A9Q0LVW8"/>
<evidence type="ECO:0000313" key="13">
    <source>
        <dbReference type="Proteomes" id="UP001142055"/>
    </source>
</evidence>
<dbReference type="Pfam" id="PF00084">
    <property type="entry name" value="Sushi"/>
    <property type="match status" value="1"/>
</dbReference>
<evidence type="ECO:0000256" key="9">
    <source>
        <dbReference type="RuleBase" id="RU361139"/>
    </source>
</evidence>
<evidence type="ECO:0000256" key="3">
    <source>
        <dbReference type="ARBA" id="ARBA00023002"/>
    </source>
</evidence>
<dbReference type="InterPro" id="IPR035976">
    <property type="entry name" value="Sushi/SCR/CCP_sf"/>
</dbReference>
<feature type="transmembrane region" description="Helical" evidence="10">
    <location>
        <begin position="840"/>
        <end position="865"/>
    </location>
</feature>
<keyword evidence="10" id="KW-1133">Transmembrane helix</keyword>
<dbReference type="CDD" id="cd00033">
    <property type="entry name" value="CCP"/>
    <property type="match status" value="1"/>
</dbReference>
<comment type="cofactor">
    <cofactor evidence="1 9">
        <name>thiamine diphosphate</name>
        <dbReference type="ChEBI" id="CHEBI:58937"/>
    </cofactor>
</comment>
<comment type="catalytic activity">
    <reaction evidence="7 9">
        <text>N(6)-[(R)-lipoyl]-L-lysyl-[protein] + pyruvate + H(+) = N(6)-[(R)-S(8)-acetyldihydrolipoyl]-L-lysyl-[protein] + CO2</text>
        <dbReference type="Rhea" id="RHEA:19189"/>
        <dbReference type="Rhea" id="RHEA-COMP:10474"/>
        <dbReference type="Rhea" id="RHEA-COMP:10478"/>
        <dbReference type="ChEBI" id="CHEBI:15361"/>
        <dbReference type="ChEBI" id="CHEBI:15378"/>
        <dbReference type="ChEBI" id="CHEBI:16526"/>
        <dbReference type="ChEBI" id="CHEBI:83099"/>
        <dbReference type="ChEBI" id="CHEBI:83111"/>
        <dbReference type="EC" id="1.2.4.1"/>
    </reaction>
</comment>
<dbReference type="InterPro" id="IPR050642">
    <property type="entry name" value="PDH_E1_Alpha_Subunit"/>
</dbReference>
<dbReference type="Proteomes" id="UP001142055">
    <property type="component" value="Chromosome 4"/>
</dbReference>
<comment type="caution">
    <text evidence="8">Lacks conserved residue(s) required for the propagation of feature annotation.</text>
</comment>
<evidence type="ECO:0000256" key="10">
    <source>
        <dbReference type="SAM" id="Phobius"/>
    </source>
</evidence>
<dbReference type="GO" id="GO:0006086">
    <property type="term" value="P:pyruvate decarboxylation to acetyl-CoA"/>
    <property type="evidence" value="ECO:0007669"/>
    <property type="project" value="InterPro"/>
</dbReference>
<dbReference type="SMART" id="SM00032">
    <property type="entry name" value="CCP"/>
    <property type="match status" value="2"/>
</dbReference>
<dbReference type="GO" id="GO:0004739">
    <property type="term" value="F:pyruvate dehydrogenase (acetyl-transferring) activity"/>
    <property type="evidence" value="ECO:0007669"/>
    <property type="project" value="UniProtKB-UniRule"/>
</dbReference>
<evidence type="ECO:0000256" key="6">
    <source>
        <dbReference type="ARBA" id="ARBA00023317"/>
    </source>
</evidence>
<keyword evidence="5" id="KW-1015">Disulfide bond</keyword>
<comment type="caution">
    <text evidence="12">The sequence shown here is derived from an EMBL/GenBank/DDBJ whole genome shotgun (WGS) entry which is preliminary data.</text>
</comment>
<dbReference type="PANTHER" id="PTHR11516:SF60">
    <property type="entry name" value="PYRUVATE DEHYDROGENASE E1 COMPONENT SUBUNIT ALPHA"/>
    <property type="match status" value="1"/>
</dbReference>
<keyword evidence="2" id="KW-0809">Transit peptide</keyword>
<evidence type="ECO:0000313" key="12">
    <source>
        <dbReference type="EMBL" id="KAJ6215463.1"/>
    </source>
</evidence>
<evidence type="ECO:0000259" key="11">
    <source>
        <dbReference type="PROSITE" id="PS50923"/>
    </source>
</evidence>
<dbReference type="SUPFAM" id="SSF52518">
    <property type="entry name" value="Thiamin diphosphate-binding fold (THDP-binding)"/>
    <property type="match status" value="1"/>
</dbReference>
<keyword evidence="10" id="KW-0812">Transmembrane</keyword>
<dbReference type="InterPro" id="IPR000436">
    <property type="entry name" value="Sushi_SCR_CCP_dom"/>
</dbReference>
<dbReference type="Pfam" id="PF00676">
    <property type="entry name" value="E1_dh"/>
    <property type="match status" value="1"/>
</dbReference>
<dbReference type="EMBL" id="JAPWDV010000004">
    <property type="protein sequence ID" value="KAJ6215463.1"/>
    <property type="molecule type" value="Genomic_DNA"/>
</dbReference>
<evidence type="ECO:0000256" key="8">
    <source>
        <dbReference type="PROSITE-ProRule" id="PRU00302"/>
    </source>
</evidence>
<dbReference type="PROSITE" id="PS50923">
    <property type="entry name" value="SUSHI"/>
    <property type="match status" value="2"/>
</dbReference>
<reference evidence="12" key="1">
    <citation type="submission" date="2022-12" db="EMBL/GenBank/DDBJ databases">
        <title>Genome assemblies of Blomia tropicalis.</title>
        <authorList>
            <person name="Cui Y."/>
        </authorList>
    </citation>
    <scope>NUCLEOTIDE SEQUENCE</scope>
    <source>
        <tissue evidence="12">Adult mites</tissue>
    </source>
</reference>
<sequence length="1015" mass="115508">MLFRDVKLMFQSPSFMTCTIRSLSSKASATFQTKPYKLHRMEQGPSCEVTCTKEDGFQYYRQMATVRRLEAAANALYKEKAIRGFCHLYTGQEAVCVGMEAAITKKDAVITAYRAHGWTYVRGVSLVGVLAELTGRRSGCARGKGGSMHMYNNNFYGGNGIVGAQIPLGAGIALGQKYANSGEVTLALCGDGAANQGQVFEAYNMSKLWQLPVIFITENNGYGMGTSAERAAASLDYYTRGDYVPGIWVDGMDVLAVREATQYLAQLCREGKGPFVMEVATYRYHGHSVSDPGTSYRTREEVQEVRQKRDPITSFKERIIEAELASVEELKEIDAQIRKEVDDAVKIAKTDPELEFDELFGDIYVNCLEDKIRGITPFTEHRSRNTGKMKMLQFLIIIWCLTLTSIVTIDLRPYCGFPGKPYRSKISPEAKLVYADGEVVSYQCLDYWAAPMERKCVKGQWIGPMARCGDFIKDVFMQDAQCFDMSRNRPRQLFHYTNMNITNTNWKYPNAFTSNRFKAARLRIVDDHEYLWKFNFTKPITKLFVKVNFNFMNFTLLPVEVQKGHRFNVELEISPYRTCTLDYQNYNPWRDNGNRIDTYFTCEAPNYKAILEDADNPPNYMIMRTRSTLNITHEFVALFFGRPYGNDTEPLCGEPETDYGQSFRANVEFRDYVLDCANKEDWINVSPSKRFSFSKKCIGDMVWNGTAPRCVPTKTCSLDGSIFFHRQQKNQVLIANNSNSSMNTTSMETSTTITNDQKSFDPAMEHLVVDSMVNYYHFIDNDTIYATVGAELTYSCDNVDYILIGKETRKCKIDRTWTGNEPICKFIKSTNELIESSNTLLIVIVVMGLLLILIIAVSCTLFIIYTKRLKAKAAANGWENELNLYDNIVPNSGEKQFDSDGGVYEVYERVDEYTGGNEYTSFNDQAYGYAMMNDMNGRSQYGNVNIAQQHQRDSTGGKPIDSDYVQMLRESRTYQHLNVPGSNRSIVINVRNDHLHHQTNKRSTIEEPSYLELSK</sequence>
<comment type="function">
    <text evidence="9">The pyruvate dehydrogenase complex catalyzes the overall conversion of pyruvate to acetyl-CoA and CO(2).</text>
</comment>
<evidence type="ECO:0000256" key="1">
    <source>
        <dbReference type="ARBA" id="ARBA00001964"/>
    </source>
</evidence>
<accession>A0A9Q0LVW8</accession>
<dbReference type="FunFam" id="3.40.50.970:FF:000013">
    <property type="entry name" value="Pyruvate dehydrogenase E1 component subunit alpha"/>
    <property type="match status" value="1"/>
</dbReference>
<dbReference type="InterPro" id="IPR001017">
    <property type="entry name" value="DH_E1"/>
</dbReference>